<sequence length="509" mass="58210">MARKGSTKVRTGCFTCKVRKIKCDETKPHCQRCTKTGRKCDGYAATRPSQLTNYRPLSRSTLNVPDESRNLQFFFEAAAPHLSGPVDPYFWKHVVMQLANSEPAVRHATLAISLLYEELETQERSPVKRETALRHYNCAIHKMSMLQDQSVALLVCLLFICIEFLESDRETAIQHCNHGIAIINNCGTAWARQHLAPIFRRLSLLPLWFGNTAADLTELPMVQYSIPTSFQNVDDAQSMMDDIFNRTIRLARRGDAYRLDSKQHAQVPLSLIAEQQDITSLLDRWRTLFERLDTRSRPLTDWATMGKRTLTLMRYDICQISSCMAFATDETRYDQHMHGFCRIVDLASSFSQLHSGRRPPFIFEMGFTPALFFVIMKCRSLEIRLEALRLMRILGSPRESLWEGHAMCATGEQIIQIEHGVVLDHYGNLSADPVLRPGLTTRGGRVEHFTVQPLETPGAATDGRRRWGRRVDFFTRSSRDEVNIHTKLIVDEEHPVPIRKSGAAMQQEQ</sequence>
<name>A0ACC1SXP8_9HYPO</name>
<comment type="caution">
    <text evidence="1">The sequence shown here is derived from an EMBL/GenBank/DDBJ whole genome shotgun (WGS) entry which is preliminary data.</text>
</comment>
<reference evidence="1" key="1">
    <citation type="submission" date="2022-08" db="EMBL/GenBank/DDBJ databases">
        <title>Genome Sequence of Fusarium decemcellulare.</title>
        <authorList>
            <person name="Buettner E."/>
        </authorList>
    </citation>
    <scope>NUCLEOTIDE SEQUENCE</scope>
    <source>
        <strain evidence="1">Babe19</strain>
    </source>
</reference>
<evidence type="ECO:0000313" key="2">
    <source>
        <dbReference type="Proteomes" id="UP001148629"/>
    </source>
</evidence>
<proteinExistence type="predicted"/>
<organism evidence="1 2">
    <name type="scientific">Fusarium decemcellulare</name>
    <dbReference type="NCBI Taxonomy" id="57161"/>
    <lineage>
        <taxon>Eukaryota</taxon>
        <taxon>Fungi</taxon>
        <taxon>Dikarya</taxon>
        <taxon>Ascomycota</taxon>
        <taxon>Pezizomycotina</taxon>
        <taxon>Sordariomycetes</taxon>
        <taxon>Hypocreomycetidae</taxon>
        <taxon>Hypocreales</taxon>
        <taxon>Nectriaceae</taxon>
        <taxon>Fusarium</taxon>
        <taxon>Fusarium decemcellulare species complex</taxon>
    </lineage>
</organism>
<evidence type="ECO:0000313" key="1">
    <source>
        <dbReference type="EMBL" id="KAJ3548507.1"/>
    </source>
</evidence>
<dbReference type="Proteomes" id="UP001148629">
    <property type="component" value="Unassembled WGS sequence"/>
</dbReference>
<gene>
    <name evidence="1" type="ORF">NM208_g976</name>
</gene>
<accession>A0ACC1SXP8</accession>
<protein>
    <submittedName>
        <fullName evidence="1">Uncharacterized protein</fullName>
    </submittedName>
</protein>
<dbReference type="EMBL" id="JANRMS010000046">
    <property type="protein sequence ID" value="KAJ3548507.1"/>
    <property type="molecule type" value="Genomic_DNA"/>
</dbReference>
<keyword evidence="2" id="KW-1185">Reference proteome</keyword>